<dbReference type="AlphaFoldDB" id="Q4N9C2"/>
<evidence type="ECO:0000313" key="6">
    <source>
        <dbReference type="EMBL" id="EAN33436.1"/>
    </source>
</evidence>
<keyword evidence="7" id="KW-1185">Reference proteome</keyword>
<comment type="similarity">
    <text evidence="2">Belongs to the eukaryotic/archaeal RNase P protein component 2 family.</text>
</comment>
<dbReference type="Gene3D" id="3.30.70.3250">
    <property type="entry name" value="Ribonuclease P, Pop5 subunit"/>
    <property type="match status" value="1"/>
</dbReference>
<dbReference type="GO" id="GO:0030677">
    <property type="term" value="C:ribonuclease P complex"/>
    <property type="evidence" value="ECO:0007669"/>
    <property type="project" value="InterPro"/>
</dbReference>
<dbReference type="EMBL" id="AAGK01000001">
    <property type="protein sequence ID" value="EAN33436.1"/>
    <property type="molecule type" value="Genomic_DNA"/>
</dbReference>
<dbReference type="GO" id="GO:0016226">
    <property type="term" value="P:iron-sulfur cluster assembly"/>
    <property type="evidence" value="ECO:0007669"/>
    <property type="project" value="UniProtKB-UniRule"/>
</dbReference>
<reference evidence="6 7" key="1">
    <citation type="journal article" date="2005" name="Science">
        <title>Genome sequence of Theileria parva, a bovine pathogen that transforms lymphocytes.</title>
        <authorList>
            <person name="Gardner M.J."/>
            <person name="Bishop R."/>
            <person name="Shah T."/>
            <person name="de Villiers E.P."/>
            <person name="Carlton J.M."/>
            <person name="Hall N."/>
            <person name="Ren Q."/>
            <person name="Paulsen I.T."/>
            <person name="Pain A."/>
            <person name="Berriman M."/>
            <person name="Wilson R.J.M."/>
            <person name="Sato S."/>
            <person name="Ralph S.A."/>
            <person name="Mann D.J."/>
            <person name="Xiong Z."/>
            <person name="Shallom S.J."/>
            <person name="Weidman J."/>
            <person name="Jiang L."/>
            <person name="Lynn J."/>
            <person name="Weaver B."/>
            <person name="Shoaibi A."/>
            <person name="Domingo A.R."/>
            <person name="Wasawo D."/>
            <person name="Crabtree J."/>
            <person name="Wortman J.R."/>
            <person name="Haas B."/>
            <person name="Angiuoli S.V."/>
            <person name="Creasy T.H."/>
            <person name="Lu C."/>
            <person name="Suh B."/>
            <person name="Silva J.C."/>
            <person name="Utterback T.R."/>
            <person name="Feldblyum T.V."/>
            <person name="Pertea M."/>
            <person name="Allen J."/>
            <person name="Nierman W.C."/>
            <person name="Taracha E.L.N."/>
            <person name="Salzberg S.L."/>
            <person name="White O.R."/>
            <person name="Fitzhugh H.A."/>
            <person name="Morzaria S."/>
            <person name="Venter J.C."/>
            <person name="Fraser C.M."/>
            <person name="Nene V."/>
        </authorList>
    </citation>
    <scope>NUCLEOTIDE SEQUENCE [LARGE SCALE GENOMIC DNA]</scope>
    <source>
        <strain evidence="6 7">Muguga</strain>
    </source>
</reference>
<comment type="cofactor">
    <cofactor evidence="4">
        <name>[2Fe-2S] cluster</name>
        <dbReference type="ChEBI" id="CHEBI:190135"/>
    </cofactor>
</comment>
<dbReference type="Pfam" id="PF01592">
    <property type="entry name" value="NifU_N"/>
    <property type="match status" value="1"/>
</dbReference>
<dbReference type="VEuPathDB" id="PiroplasmaDB:TpMuguga_01g00192"/>
<dbReference type="InterPro" id="IPR002759">
    <property type="entry name" value="Pop5/Rpp14/Rnp2-like"/>
</dbReference>
<evidence type="ECO:0000256" key="1">
    <source>
        <dbReference type="ARBA" id="ARBA00006420"/>
    </source>
</evidence>
<dbReference type="OMA" id="YVTEMVK"/>
<dbReference type="InterPro" id="IPR038085">
    <property type="entry name" value="Rnp2-like_sf"/>
</dbReference>
<accession>Q4N9C2</accession>
<organism evidence="6 7">
    <name type="scientific">Theileria parva</name>
    <name type="common">East coast fever infection agent</name>
    <dbReference type="NCBI Taxonomy" id="5875"/>
    <lineage>
        <taxon>Eukaryota</taxon>
        <taxon>Sar</taxon>
        <taxon>Alveolata</taxon>
        <taxon>Apicomplexa</taxon>
        <taxon>Aconoidasida</taxon>
        <taxon>Piroplasmida</taxon>
        <taxon>Theileriidae</taxon>
        <taxon>Theileria</taxon>
    </lineage>
</organism>
<keyword evidence="4" id="KW-0411">Iron-sulfur</keyword>
<dbReference type="SUPFAM" id="SSF82649">
    <property type="entry name" value="SufE/NifU"/>
    <property type="match status" value="1"/>
</dbReference>
<dbReference type="GO" id="GO:0005759">
    <property type="term" value="C:mitochondrial matrix"/>
    <property type="evidence" value="ECO:0007669"/>
    <property type="project" value="UniProtKB-SubCell"/>
</dbReference>
<comment type="similarity">
    <text evidence="1 4">Belongs to the NifU family.</text>
</comment>
<name>Q4N9C2_THEPA</name>
<evidence type="ECO:0000259" key="5">
    <source>
        <dbReference type="Pfam" id="PF01592"/>
    </source>
</evidence>
<evidence type="ECO:0000313" key="7">
    <source>
        <dbReference type="Proteomes" id="UP000001949"/>
    </source>
</evidence>
<dbReference type="PANTHER" id="PTHR10093">
    <property type="entry name" value="IRON-SULFUR CLUSTER ASSEMBLY ENZYME NIFU HOMOLOG"/>
    <property type="match status" value="1"/>
</dbReference>
<dbReference type="GO" id="GO:0051537">
    <property type="term" value="F:2 iron, 2 sulfur cluster binding"/>
    <property type="evidence" value="ECO:0007669"/>
    <property type="project" value="UniProtKB-KW"/>
</dbReference>
<comment type="subcellular location">
    <subcellularLocation>
        <location evidence="4">Mitochondrion matrix</location>
    </subcellularLocation>
</comment>
<keyword evidence="4" id="KW-0001">2Fe-2S</keyword>
<dbReference type="SUPFAM" id="SSF160350">
    <property type="entry name" value="Rnp2-like"/>
    <property type="match status" value="1"/>
</dbReference>
<dbReference type="NCBIfam" id="TIGR01999">
    <property type="entry name" value="iscU"/>
    <property type="match status" value="1"/>
</dbReference>
<dbReference type="InterPro" id="IPR002871">
    <property type="entry name" value="NIF_FeS_clus_asmbl_NifU_N"/>
</dbReference>
<evidence type="ECO:0000256" key="3">
    <source>
        <dbReference type="ARBA" id="ARBA00022694"/>
    </source>
</evidence>
<keyword evidence="3" id="KW-0819">tRNA processing</keyword>
<dbReference type="KEGG" id="tpv:TP01_0192"/>
<dbReference type="InterPro" id="IPR011339">
    <property type="entry name" value="ISCU"/>
</dbReference>
<evidence type="ECO:0000256" key="4">
    <source>
        <dbReference type="RuleBase" id="RU362089"/>
    </source>
</evidence>
<dbReference type="eggNOG" id="KOG3361">
    <property type="taxonomic scope" value="Eukaryota"/>
</dbReference>
<proteinExistence type="inferred from homology"/>
<dbReference type="InParanoid" id="Q4N9C2"/>
<dbReference type="STRING" id="5875.Q4N9C2"/>
<gene>
    <name evidence="6" type="ordered locus">TP01_0192</name>
</gene>
<sequence>MVRVKNRWIVFKVELSDQSKSNSLDRILRPSIIKPEIDKSAEFLFGLLQGNLISNNITVPFANSAENLVLLQCRKAFLKETLLIVKFIKKIQNIDISFAPVRVSGTLHQARKFILSKILESLGQISILELSGTKNKFSNKFSSAIMTLSTRFIGLITRFNTVGVCDLLNLGSLQLRRYSPEVKDHFNNPRNVGSFDKDDPSVGTAIVGKAACGDVIKLQVKIKDQVIEDACFKTFGCGSAIASSSYVTEMVKGKTCEEALAIKNTDISDKLNLPPVKIHCSLLAEDAVKHAINDYINKNKK</sequence>
<protein>
    <recommendedName>
        <fullName evidence="4">Iron-sulfur cluster assembly protein</fullName>
    </recommendedName>
</protein>
<feature type="domain" description="NIF system FeS cluster assembly NifU N-terminal" evidence="5">
    <location>
        <begin position="178"/>
        <end position="300"/>
    </location>
</feature>
<dbReference type="CDD" id="cd06664">
    <property type="entry name" value="IscU_like"/>
    <property type="match status" value="1"/>
</dbReference>
<keyword evidence="4" id="KW-0408">Iron</keyword>
<comment type="function">
    <text evidence="4">Scaffold protein for the de novo synthesis of iron-sulfur (Fe-S) clusters within mitochondria, which is required for maturation of both mitochondrial and cytoplasmic [2Fe-2S] and [4Fe-4S] proteins.</text>
</comment>
<dbReference type="GO" id="GO:0001682">
    <property type="term" value="P:tRNA 5'-leader removal"/>
    <property type="evidence" value="ECO:0007669"/>
    <property type="project" value="InterPro"/>
</dbReference>
<dbReference type="FunFam" id="3.90.1010.10:FF:000013">
    <property type="entry name" value="Iron-sulfur cluster assembly enzyme ISCU, mitochondrial"/>
    <property type="match status" value="1"/>
</dbReference>
<dbReference type="Gene3D" id="3.90.1010.10">
    <property type="match status" value="1"/>
</dbReference>
<keyword evidence="4" id="KW-0479">Metal-binding</keyword>
<evidence type="ECO:0000256" key="2">
    <source>
        <dbReference type="ARBA" id="ARBA00010800"/>
    </source>
</evidence>
<dbReference type="Proteomes" id="UP000001949">
    <property type="component" value="Unassembled WGS sequence"/>
</dbReference>
<comment type="caution">
    <text evidence="6">The sequence shown here is derived from an EMBL/GenBank/DDBJ whole genome shotgun (WGS) entry which is preliminary data.</text>
</comment>
<dbReference type="Pfam" id="PF01900">
    <property type="entry name" value="RNase_P_Rpp14"/>
    <property type="match status" value="1"/>
</dbReference>
<keyword evidence="4" id="KW-0809">Transit peptide</keyword>
<dbReference type="GO" id="GO:0005506">
    <property type="term" value="F:iron ion binding"/>
    <property type="evidence" value="ECO:0007669"/>
    <property type="project" value="UniProtKB-UniRule"/>
</dbReference>
<keyword evidence="4" id="KW-0496">Mitochondrion</keyword>